<dbReference type="GO" id="GO:0022857">
    <property type="term" value="F:transmembrane transporter activity"/>
    <property type="evidence" value="ECO:0007669"/>
    <property type="project" value="TreeGrafter"/>
</dbReference>
<reference evidence="9 10" key="1">
    <citation type="journal article" date="2014" name="Genome Announc.">
        <title>Draft Genome Sequences of Marine Flavobacterium Algibacter lectus Strains SS8 and NR4.</title>
        <authorList>
            <person name="Takatani N."/>
            <person name="Nakanishi M."/>
            <person name="Meirelles P."/>
            <person name="Mino S."/>
            <person name="Suda W."/>
            <person name="Oshima K."/>
            <person name="Hattori M."/>
            <person name="Ohkuma M."/>
            <person name="Hosokawa M."/>
            <person name="Miyashita K."/>
            <person name="Thompson F.L."/>
            <person name="Niwa A."/>
            <person name="Sawabe T."/>
            <person name="Sawabe T."/>
        </authorList>
    </citation>
    <scope>NUCLEOTIDE SEQUENCE [LARGE SCALE GENOMIC DNA]</scope>
    <source>
        <strain evidence="9 10">JCM 19300</strain>
    </source>
</reference>
<dbReference type="InterPro" id="IPR004681">
    <property type="entry name" value="TRAP_DctM"/>
</dbReference>
<evidence type="ECO:0000256" key="4">
    <source>
        <dbReference type="ARBA" id="ARBA00022692"/>
    </source>
</evidence>
<evidence type="ECO:0000313" key="9">
    <source>
        <dbReference type="EMBL" id="GAL62071.1"/>
    </source>
</evidence>
<evidence type="ECO:0000256" key="1">
    <source>
        <dbReference type="ARBA" id="ARBA00004429"/>
    </source>
</evidence>
<keyword evidence="2" id="KW-1003">Cell membrane</keyword>
<dbReference type="Pfam" id="PF06808">
    <property type="entry name" value="DctM"/>
    <property type="match status" value="1"/>
</dbReference>
<evidence type="ECO:0000259" key="8">
    <source>
        <dbReference type="Pfam" id="PF06808"/>
    </source>
</evidence>
<feature type="transmembrane region" description="Helical" evidence="7">
    <location>
        <begin position="28"/>
        <end position="52"/>
    </location>
</feature>
<dbReference type="Proteomes" id="UP000029644">
    <property type="component" value="Unassembled WGS sequence"/>
</dbReference>
<feature type="domain" description="TRAP C4-dicarboxylate transport system permease DctM subunit" evidence="8">
    <location>
        <begin position="1"/>
        <end position="48"/>
    </location>
</feature>
<protein>
    <submittedName>
        <fullName evidence="9">TRAP-type C4-dicarboxylate transport system large permease component</fullName>
    </submittedName>
</protein>
<accession>A0A090VBD9</accession>
<evidence type="ECO:0000313" key="10">
    <source>
        <dbReference type="Proteomes" id="UP000029644"/>
    </source>
</evidence>
<proteinExistence type="predicted"/>
<evidence type="ECO:0000256" key="7">
    <source>
        <dbReference type="SAM" id="Phobius"/>
    </source>
</evidence>
<comment type="subcellular location">
    <subcellularLocation>
        <location evidence="1">Cell inner membrane</location>
        <topology evidence="1">Multi-pass membrane protein</topology>
    </subcellularLocation>
</comment>
<gene>
    <name evidence="9" type="ORF">JCM19300_817</name>
</gene>
<keyword evidence="5 7" id="KW-1133">Transmembrane helix</keyword>
<dbReference type="InterPro" id="IPR010656">
    <property type="entry name" value="DctM"/>
</dbReference>
<organism evidence="9 10">
    <name type="scientific">Algibacter lectus</name>
    <dbReference type="NCBI Taxonomy" id="221126"/>
    <lineage>
        <taxon>Bacteria</taxon>
        <taxon>Pseudomonadati</taxon>
        <taxon>Bacteroidota</taxon>
        <taxon>Flavobacteriia</taxon>
        <taxon>Flavobacteriales</taxon>
        <taxon>Flavobacteriaceae</taxon>
        <taxon>Algibacter</taxon>
    </lineage>
</organism>
<keyword evidence="3" id="KW-0997">Cell inner membrane</keyword>
<dbReference type="GO" id="GO:0005886">
    <property type="term" value="C:plasma membrane"/>
    <property type="evidence" value="ECO:0007669"/>
    <property type="project" value="UniProtKB-SubCell"/>
</dbReference>
<name>A0A090VBD9_9FLAO</name>
<comment type="caution">
    <text evidence="9">The sequence shown here is derived from an EMBL/GenBank/DDBJ whole genome shotgun (WGS) entry which is preliminary data.</text>
</comment>
<keyword evidence="4 7" id="KW-0812">Transmembrane</keyword>
<evidence type="ECO:0000256" key="5">
    <source>
        <dbReference type="ARBA" id="ARBA00022989"/>
    </source>
</evidence>
<dbReference type="PANTHER" id="PTHR33362:SF2">
    <property type="entry name" value="TRAP TRANSPORTER LARGE PERMEASE PROTEIN"/>
    <property type="match status" value="1"/>
</dbReference>
<evidence type="ECO:0000256" key="2">
    <source>
        <dbReference type="ARBA" id="ARBA00022475"/>
    </source>
</evidence>
<dbReference type="PANTHER" id="PTHR33362">
    <property type="entry name" value="SIALIC ACID TRAP TRANSPORTER PERMEASE PROTEIN SIAT-RELATED"/>
    <property type="match status" value="1"/>
</dbReference>
<keyword evidence="6 7" id="KW-0472">Membrane</keyword>
<dbReference type="AlphaFoldDB" id="A0A090VBD9"/>
<evidence type="ECO:0000256" key="6">
    <source>
        <dbReference type="ARBA" id="ARBA00023136"/>
    </source>
</evidence>
<dbReference type="EMBL" id="BBNQ01000004">
    <property type="protein sequence ID" value="GAL62071.1"/>
    <property type="molecule type" value="Genomic_DNA"/>
</dbReference>
<evidence type="ECO:0000256" key="3">
    <source>
        <dbReference type="ARBA" id="ARBA00022519"/>
    </source>
</evidence>
<sequence length="58" mass="6182">MCTPPVGTILFVGSGVANVSVSQVIKPLIPFLVIMVVVLLLITYIPAISMYLPRLLGL</sequence>